<dbReference type="AlphaFoldDB" id="A0A0C2WFC7"/>
<dbReference type="Proteomes" id="UP000054549">
    <property type="component" value="Unassembled WGS sequence"/>
</dbReference>
<evidence type="ECO:0000313" key="2">
    <source>
        <dbReference type="Proteomes" id="UP000054549"/>
    </source>
</evidence>
<accession>A0A0C2WFC7</accession>
<gene>
    <name evidence="1" type="ORF">M378DRAFT_168514</name>
</gene>
<organism evidence="1 2">
    <name type="scientific">Amanita muscaria (strain Koide BX008)</name>
    <dbReference type="NCBI Taxonomy" id="946122"/>
    <lineage>
        <taxon>Eukaryota</taxon>
        <taxon>Fungi</taxon>
        <taxon>Dikarya</taxon>
        <taxon>Basidiomycota</taxon>
        <taxon>Agaricomycotina</taxon>
        <taxon>Agaricomycetes</taxon>
        <taxon>Agaricomycetidae</taxon>
        <taxon>Agaricales</taxon>
        <taxon>Pluteineae</taxon>
        <taxon>Amanitaceae</taxon>
        <taxon>Amanita</taxon>
    </lineage>
</organism>
<name>A0A0C2WFC7_AMAMK</name>
<protein>
    <submittedName>
        <fullName evidence="1">Uncharacterized protein</fullName>
    </submittedName>
</protein>
<evidence type="ECO:0000313" key="1">
    <source>
        <dbReference type="EMBL" id="KIL60112.1"/>
    </source>
</evidence>
<dbReference type="InParanoid" id="A0A0C2WFC7"/>
<keyword evidence="2" id="KW-1185">Reference proteome</keyword>
<dbReference type="EMBL" id="KN818304">
    <property type="protein sequence ID" value="KIL60112.1"/>
    <property type="molecule type" value="Genomic_DNA"/>
</dbReference>
<proteinExistence type="predicted"/>
<sequence length="96" mass="10600">MKQRLLGCNAGVRTVRLPLPRYVRSYFDRKNNSDPGSSYLLLFSPTTTKPAGNLQVYAPANPPKPILELCKEDEDYPHGTGTAHCPILCVDVVSLI</sequence>
<dbReference type="HOGENOM" id="CLU_2359270_0_0_1"/>
<reference evidence="1 2" key="1">
    <citation type="submission" date="2014-04" db="EMBL/GenBank/DDBJ databases">
        <title>Evolutionary Origins and Diversification of the Mycorrhizal Mutualists.</title>
        <authorList>
            <consortium name="DOE Joint Genome Institute"/>
            <consortium name="Mycorrhizal Genomics Consortium"/>
            <person name="Kohler A."/>
            <person name="Kuo A."/>
            <person name="Nagy L.G."/>
            <person name="Floudas D."/>
            <person name="Copeland A."/>
            <person name="Barry K.W."/>
            <person name="Cichocki N."/>
            <person name="Veneault-Fourrey C."/>
            <person name="LaButti K."/>
            <person name="Lindquist E.A."/>
            <person name="Lipzen A."/>
            <person name="Lundell T."/>
            <person name="Morin E."/>
            <person name="Murat C."/>
            <person name="Riley R."/>
            <person name="Ohm R."/>
            <person name="Sun H."/>
            <person name="Tunlid A."/>
            <person name="Henrissat B."/>
            <person name="Grigoriev I.V."/>
            <person name="Hibbett D.S."/>
            <person name="Martin F."/>
        </authorList>
    </citation>
    <scope>NUCLEOTIDE SEQUENCE [LARGE SCALE GENOMIC DNA]</scope>
    <source>
        <strain evidence="1 2">Koide BX008</strain>
    </source>
</reference>